<dbReference type="Pfam" id="PF02518">
    <property type="entry name" value="HATPase_c"/>
    <property type="match status" value="1"/>
</dbReference>
<dbReference type="PRINTS" id="PR00344">
    <property type="entry name" value="BCTRLSENSOR"/>
</dbReference>
<dbReference type="InterPro" id="IPR036890">
    <property type="entry name" value="HATPase_C_sf"/>
</dbReference>
<dbReference type="SMART" id="SM00387">
    <property type="entry name" value="HATPase_c"/>
    <property type="match status" value="1"/>
</dbReference>
<dbReference type="RefSeq" id="WP_255915380.1">
    <property type="nucleotide sequence ID" value="NZ_JANFQO010000015.1"/>
</dbReference>
<dbReference type="Gene3D" id="1.10.287.130">
    <property type="match status" value="1"/>
</dbReference>
<keyword evidence="8" id="KW-0812">Transmembrane</keyword>
<dbReference type="PROSITE" id="PS50109">
    <property type="entry name" value="HIS_KIN"/>
    <property type="match status" value="1"/>
</dbReference>
<protein>
    <recommendedName>
        <fullName evidence="2">histidine kinase</fullName>
        <ecNumber evidence="2">2.7.13.3</ecNumber>
    </recommendedName>
</protein>
<feature type="transmembrane region" description="Helical" evidence="8">
    <location>
        <begin position="70"/>
        <end position="87"/>
    </location>
</feature>
<evidence type="ECO:0000313" key="11">
    <source>
        <dbReference type="Proteomes" id="UP001165498"/>
    </source>
</evidence>
<dbReference type="Gene3D" id="3.30.565.10">
    <property type="entry name" value="Histidine kinase-like ATPase, C-terminal domain"/>
    <property type="match status" value="1"/>
</dbReference>
<keyword evidence="11" id="KW-1185">Reference proteome</keyword>
<dbReference type="SUPFAM" id="SSF47384">
    <property type="entry name" value="Homodimeric domain of signal transducing histidine kinase"/>
    <property type="match status" value="1"/>
</dbReference>
<evidence type="ECO:0000256" key="2">
    <source>
        <dbReference type="ARBA" id="ARBA00012438"/>
    </source>
</evidence>
<evidence type="ECO:0000256" key="7">
    <source>
        <dbReference type="SAM" id="Coils"/>
    </source>
</evidence>
<evidence type="ECO:0000256" key="4">
    <source>
        <dbReference type="ARBA" id="ARBA00022741"/>
    </source>
</evidence>
<dbReference type="PANTHER" id="PTHR44936:SF10">
    <property type="entry name" value="SENSOR PROTEIN RSTB"/>
    <property type="match status" value="1"/>
</dbReference>
<dbReference type="EMBL" id="JANFQO010000015">
    <property type="protein sequence ID" value="MCQ4166188.1"/>
    <property type="molecule type" value="Genomic_DNA"/>
</dbReference>
<keyword evidence="4" id="KW-0547">Nucleotide-binding</keyword>
<reference evidence="10" key="1">
    <citation type="submission" date="2022-07" db="EMBL/GenBank/DDBJ databases">
        <title>Tahibacter sp., a new gammaproteobacterium isolated from the silt sample collected at pig farm.</title>
        <authorList>
            <person name="Chen H."/>
        </authorList>
    </citation>
    <scope>NUCLEOTIDE SEQUENCE</scope>
    <source>
        <strain evidence="10">P2K</strain>
    </source>
</reference>
<dbReference type="InterPro" id="IPR003594">
    <property type="entry name" value="HATPase_dom"/>
</dbReference>
<feature type="transmembrane region" description="Helical" evidence="8">
    <location>
        <begin position="41"/>
        <end position="58"/>
    </location>
</feature>
<feature type="transmembrane region" description="Helical" evidence="8">
    <location>
        <begin position="150"/>
        <end position="170"/>
    </location>
</feature>
<dbReference type="InterPro" id="IPR005467">
    <property type="entry name" value="His_kinase_dom"/>
</dbReference>
<keyword evidence="7" id="KW-0175">Coiled coil</keyword>
<name>A0ABT1QV87_9GAMM</name>
<dbReference type="EC" id="2.7.13.3" evidence="2"/>
<feature type="transmembrane region" description="Helical" evidence="8">
    <location>
        <begin position="118"/>
        <end position="138"/>
    </location>
</feature>
<gene>
    <name evidence="10" type="ORF">NM961_15815</name>
</gene>
<keyword evidence="3" id="KW-0808">Transferase</keyword>
<keyword evidence="5" id="KW-0418">Kinase</keyword>
<feature type="domain" description="Histidine kinase" evidence="9">
    <location>
        <begin position="206"/>
        <end position="410"/>
    </location>
</feature>
<dbReference type="InterPro" id="IPR036097">
    <property type="entry name" value="HisK_dim/P_sf"/>
</dbReference>
<dbReference type="InterPro" id="IPR050980">
    <property type="entry name" value="2C_sensor_his_kinase"/>
</dbReference>
<keyword evidence="8" id="KW-1133">Transmembrane helix</keyword>
<evidence type="ECO:0000256" key="8">
    <source>
        <dbReference type="SAM" id="Phobius"/>
    </source>
</evidence>
<dbReference type="SUPFAM" id="SSF55874">
    <property type="entry name" value="ATPase domain of HSP90 chaperone/DNA topoisomerase II/histidine kinase"/>
    <property type="match status" value="1"/>
</dbReference>
<keyword evidence="6 10" id="KW-0067">ATP-binding</keyword>
<comment type="caution">
    <text evidence="10">The sequence shown here is derived from an EMBL/GenBank/DDBJ whole genome shotgun (WGS) entry which is preliminary data.</text>
</comment>
<dbReference type="PANTHER" id="PTHR44936">
    <property type="entry name" value="SENSOR PROTEIN CREC"/>
    <property type="match status" value="1"/>
</dbReference>
<feature type="transmembrane region" description="Helical" evidence="8">
    <location>
        <begin position="15"/>
        <end position="35"/>
    </location>
</feature>
<evidence type="ECO:0000259" key="9">
    <source>
        <dbReference type="PROSITE" id="PS50109"/>
    </source>
</evidence>
<keyword evidence="8" id="KW-0472">Membrane</keyword>
<evidence type="ECO:0000256" key="6">
    <source>
        <dbReference type="ARBA" id="ARBA00022840"/>
    </source>
</evidence>
<feature type="transmembrane region" description="Helical" evidence="8">
    <location>
        <begin position="93"/>
        <end position="111"/>
    </location>
</feature>
<evidence type="ECO:0000256" key="5">
    <source>
        <dbReference type="ARBA" id="ARBA00022777"/>
    </source>
</evidence>
<comment type="catalytic activity">
    <reaction evidence="1">
        <text>ATP + protein L-histidine = ADP + protein N-phospho-L-histidine.</text>
        <dbReference type="EC" id="2.7.13.3"/>
    </reaction>
</comment>
<proteinExistence type="predicted"/>
<dbReference type="InterPro" id="IPR004358">
    <property type="entry name" value="Sig_transdc_His_kin-like_C"/>
</dbReference>
<evidence type="ECO:0000313" key="10">
    <source>
        <dbReference type="EMBL" id="MCQ4166188.1"/>
    </source>
</evidence>
<dbReference type="Proteomes" id="UP001165498">
    <property type="component" value="Unassembled WGS sequence"/>
</dbReference>
<evidence type="ECO:0000256" key="3">
    <source>
        <dbReference type="ARBA" id="ARBA00022679"/>
    </source>
</evidence>
<evidence type="ECO:0000256" key="1">
    <source>
        <dbReference type="ARBA" id="ARBA00000085"/>
    </source>
</evidence>
<dbReference type="GO" id="GO:0005524">
    <property type="term" value="F:ATP binding"/>
    <property type="evidence" value="ECO:0007669"/>
    <property type="project" value="UniProtKB-KW"/>
</dbReference>
<organism evidence="10 11">
    <name type="scientific">Tahibacter harae</name>
    <dbReference type="NCBI Taxonomy" id="2963937"/>
    <lineage>
        <taxon>Bacteria</taxon>
        <taxon>Pseudomonadati</taxon>
        <taxon>Pseudomonadota</taxon>
        <taxon>Gammaproteobacteria</taxon>
        <taxon>Lysobacterales</taxon>
        <taxon>Rhodanobacteraceae</taxon>
        <taxon>Tahibacter</taxon>
    </lineage>
</organism>
<feature type="coiled-coil region" evidence="7">
    <location>
        <begin position="170"/>
        <end position="197"/>
    </location>
</feature>
<sequence>MATTSPGLLHSLTTLRWIAVAGQALAVLLAVHVFGLRLPALPLWGGVAALALFNTWAWRSRRSAAEDQRAALRHMLVDVASLTWMIGWSGGAMNPFASLFLLPIALAAVALPWRGVAVVLLASGAGYAVSTVAGQPLPHLHGAYGDAMDLHLWGMAVNFAISAAVVAWFLTRLAHALRERERELARLREQFARSEGIVALATHAAAVAHELNTPLGTLTLMVEDALDDAAPGSPQQAEAELMRSLIDECRDRVRQLSQPADAMGQRRPLDEALEQLVDRWLLLRPTVRLGRSGELPAGLVVAWDAGVGHLLQALLNNAADASQAAGSVQVDLAMEWKQGCLRGSVRDFGRGLEPGAQRLPQQWLRSSKPGGMGVGLVLSHATVERLGGRLALDQAEGGGLRVHFELPLSLGAAP</sequence>
<accession>A0ABT1QV87</accession>